<dbReference type="AlphaFoldDB" id="A0A2W4SYY7"/>
<dbReference type="EMBL" id="QJPH01000284">
    <property type="protein sequence ID" value="PZN80390.1"/>
    <property type="molecule type" value="Genomic_DNA"/>
</dbReference>
<dbReference type="Proteomes" id="UP000249396">
    <property type="component" value="Unassembled WGS sequence"/>
</dbReference>
<gene>
    <name evidence="1" type="ORF">DM484_09925</name>
</gene>
<sequence length="104" mass="11885">MREHWNDSARVRDFLVEALHTRQKRLALLERRLGRIRSIIASARRLKAGEGLNDRFDLLHEENKKLAAGEDPIEVIAWALGDDTPEAWLSGDGTPPDPLDEHRL</sequence>
<comment type="caution">
    <text evidence="1">The sequence shown here is derived from an EMBL/GenBank/DDBJ whole genome shotgun (WGS) entry which is preliminary data.</text>
</comment>
<reference evidence="1 2" key="1">
    <citation type="journal article" date="2018" name="Aquat. Microb. Ecol.">
        <title>Gammaproteobacterial methanotrophs dominate.</title>
        <authorList>
            <person name="Rissanen A.J."/>
            <person name="Saarenheimo J."/>
            <person name="Tiirola M."/>
            <person name="Peura S."/>
            <person name="Aalto S.L."/>
            <person name="Karvinen A."/>
            <person name="Nykanen H."/>
        </authorList>
    </citation>
    <scope>NUCLEOTIDE SEQUENCE [LARGE SCALE GENOMIC DNA]</scope>
    <source>
        <strain evidence="1">AMbin10</strain>
    </source>
</reference>
<name>A0A2W4SYY7_9GAMM</name>
<evidence type="ECO:0000313" key="2">
    <source>
        <dbReference type="Proteomes" id="UP000249396"/>
    </source>
</evidence>
<accession>A0A2W4SYY7</accession>
<organism evidence="1 2">
    <name type="scientific">Candidatus Methylumidiphilus alinenensis</name>
    <dbReference type="NCBI Taxonomy" id="2202197"/>
    <lineage>
        <taxon>Bacteria</taxon>
        <taxon>Pseudomonadati</taxon>
        <taxon>Pseudomonadota</taxon>
        <taxon>Gammaproteobacteria</taxon>
        <taxon>Methylococcales</taxon>
        <taxon>Candidatus Methylumidiphilus</taxon>
    </lineage>
</organism>
<proteinExistence type="predicted"/>
<evidence type="ECO:0000313" key="1">
    <source>
        <dbReference type="EMBL" id="PZN80390.1"/>
    </source>
</evidence>
<protein>
    <submittedName>
        <fullName evidence="1">Uncharacterized protein</fullName>
    </submittedName>
</protein>